<sequence length="167" mass="18660">MRIVCLVSIGGLAVLWDFYSRRIPNQLTGTGFLAALAWQWSANGPPGIFDFLAGAITPVIVLGILHYFKMLGSGDLKYFMVIGGFLDPRRSLKCICVSFLIAAMISLAVIIKYRILKKRLYLLIHYVKKYISTGVWEPYIAETENPAYLHMSLPIFLGSLLVTGGWI</sequence>
<feature type="transmembrane region" description="Helical" evidence="1">
    <location>
        <begin position="48"/>
        <end position="68"/>
    </location>
</feature>
<dbReference type="Proteomes" id="UP001652338">
    <property type="component" value="Unassembled WGS sequence"/>
</dbReference>
<organism evidence="3 4">
    <name type="scientific">Muricoprocola aceti</name>
    <dbReference type="NCBI Taxonomy" id="2981772"/>
    <lineage>
        <taxon>Bacteria</taxon>
        <taxon>Bacillati</taxon>
        <taxon>Bacillota</taxon>
        <taxon>Clostridia</taxon>
        <taxon>Lachnospirales</taxon>
        <taxon>Lachnospiraceae</taxon>
        <taxon>Muricoprocola</taxon>
    </lineage>
</organism>
<comment type="caution">
    <text evidence="3">The sequence shown here is derived from an EMBL/GenBank/DDBJ whole genome shotgun (WGS) entry which is preliminary data.</text>
</comment>
<evidence type="ECO:0000259" key="2">
    <source>
        <dbReference type="Pfam" id="PF01478"/>
    </source>
</evidence>
<evidence type="ECO:0000256" key="1">
    <source>
        <dbReference type="SAM" id="Phobius"/>
    </source>
</evidence>
<name>A0ABT2SJM2_9FIRM</name>
<feature type="transmembrane region" description="Helical" evidence="1">
    <location>
        <begin position="94"/>
        <end position="115"/>
    </location>
</feature>
<feature type="domain" description="Prepilin type IV endopeptidase peptidase" evidence="2">
    <location>
        <begin position="7"/>
        <end position="106"/>
    </location>
</feature>
<keyword evidence="4" id="KW-1185">Reference proteome</keyword>
<evidence type="ECO:0000313" key="4">
    <source>
        <dbReference type="Proteomes" id="UP001652338"/>
    </source>
</evidence>
<protein>
    <submittedName>
        <fullName evidence="3">A24 family peptidase</fullName>
    </submittedName>
</protein>
<reference evidence="3 4" key="1">
    <citation type="journal article" date="2021" name="ISME Commun">
        <title>Automated analysis of genomic sequences facilitates high-throughput and comprehensive description of bacteria.</title>
        <authorList>
            <person name="Hitch T.C.A."/>
        </authorList>
    </citation>
    <scope>NUCLEOTIDE SEQUENCE [LARGE SCALE GENOMIC DNA]</scope>
    <source>
        <strain evidence="3 4">Sanger_29</strain>
    </source>
</reference>
<keyword evidence="1" id="KW-0812">Transmembrane</keyword>
<dbReference type="Gene3D" id="1.20.120.1220">
    <property type="match status" value="1"/>
</dbReference>
<accession>A0ABT2SJM2</accession>
<dbReference type="EMBL" id="JAOQKE010000003">
    <property type="protein sequence ID" value="MCU6724694.1"/>
    <property type="molecule type" value="Genomic_DNA"/>
</dbReference>
<gene>
    <name evidence="3" type="ORF">OCV47_04860</name>
</gene>
<dbReference type="InterPro" id="IPR000045">
    <property type="entry name" value="Prepilin_IV_endopep_pep"/>
</dbReference>
<keyword evidence="1" id="KW-1133">Transmembrane helix</keyword>
<keyword evidence="1" id="KW-0472">Membrane</keyword>
<proteinExistence type="predicted"/>
<dbReference type="Pfam" id="PF01478">
    <property type="entry name" value="Peptidase_A24"/>
    <property type="match status" value="1"/>
</dbReference>
<evidence type="ECO:0000313" key="3">
    <source>
        <dbReference type="EMBL" id="MCU6724694.1"/>
    </source>
</evidence>
<dbReference type="RefSeq" id="WP_262654148.1">
    <property type="nucleotide sequence ID" value="NZ_JAOQKE010000003.1"/>
</dbReference>